<organism evidence="1 2">
    <name type="scientific">Entomophthora muscae</name>
    <dbReference type="NCBI Taxonomy" id="34485"/>
    <lineage>
        <taxon>Eukaryota</taxon>
        <taxon>Fungi</taxon>
        <taxon>Fungi incertae sedis</taxon>
        <taxon>Zoopagomycota</taxon>
        <taxon>Entomophthoromycotina</taxon>
        <taxon>Entomophthoromycetes</taxon>
        <taxon>Entomophthorales</taxon>
        <taxon>Entomophthoraceae</taxon>
        <taxon>Entomophthora</taxon>
    </lineage>
</organism>
<evidence type="ECO:0000313" key="2">
    <source>
        <dbReference type="Proteomes" id="UP001165960"/>
    </source>
</evidence>
<accession>A0ACC2SFK0</accession>
<reference evidence="1" key="1">
    <citation type="submission" date="2022-04" db="EMBL/GenBank/DDBJ databases">
        <title>Genome of the entomopathogenic fungus Entomophthora muscae.</title>
        <authorList>
            <person name="Elya C."/>
            <person name="Lovett B.R."/>
            <person name="Lee E."/>
            <person name="Macias A.M."/>
            <person name="Hajek A.E."/>
            <person name="De Bivort B.L."/>
            <person name="Kasson M.T."/>
            <person name="De Fine Licht H.H."/>
            <person name="Stajich J.E."/>
        </authorList>
    </citation>
    <scope>NUCLEOTIDE SEQUENCE</scope>
    <source>
        <strain evidence="1">Berkeley</strain>
    </source>
</reference>
<proteinExistence type="predicted"/>
<gene>
    <name evidence="1" type="ORF">DSO57_1024094</name>
</gene>
<comment type="caution">
    <text evidence="1">The sequence shown here is derived from an EMBL/GenBank/DDBJ whole genome shotgun (WGS) entry which is preliminary data.</text>
</comment>
<evidence type="ECO:0000313" key="1">
    <source>
        <dbReference type="EMBL" id="KAJ9061088.1"/>
    </source>
</evidence>
<name>A0ACC2SFK0_9FUNG</name>
<dbReference type="EMBL" id="QTSX02005099">
    <property type="protein sequence ID" value="KAJ9061088.1"/>
    <property type="molecule type" value="Genomic_DNA"/>
</dbReference>
<keyword evidence="2" id="KW-1185">Reference proteome</keyword>
<dbReference type="Proteomes" id="UP001165960">
    <property type="component" value="Unassembled WGS sequence"/>
</dbReference>
<sequence>MQDSLEDLANSSSKSSNEKLNKLEPIAPSLGVHYPSNPTLKYQYPEATVDIVENIATTLLHCPRFYNQVLHLMNKMNLPPPFRPIDPEIKELIDQKIIQGSAVNSTFANKNQSSAVLSNSESKFSFSQNRLKKESEMQAKALICSDESEELSEGNSEACTSSKLSKSGLPSSKRLRYGVQRENSFSCQSHCSHGPLSMVYLKNSFAICASF</sequence>
<protein>
    <submittedName>
        <fullName evidence="1">Uncharacterized protein</fullName>
    </submittedName>
</protein>